<reference evidence="3" key="1">
    <citation type="submission" date="2020-09" db="EMBL/GenBank/DDBJ databases">
        <title>Comparative genome analyses of four rice-infecting Rhizoctonia solani isolates reveal extensive enrichment of homogalacturonan modification genes.</title>
        <authorList>
            <person name="Lee D.-Y."/>
            <person name="Jeon J."/>
            <person name="Kim K.-T."/>
            <person name="Cheong K."/>
            <person name="Song H."/>
            <person name="Choi G."/>
            <person name="Ko J."/>
            <person name="Opiyo S.O."/>
            <person name="Zuo S."/>
            <person name="Madhav S."/>
            <person name="Lee Y.-H."/>
            <person name="Wang G.-L."/>
        </authorList>
    </citation>
    <scope>NUCLEOTIDE SEQUENCE</scope>
    <source>
        <strain evidence="3">AG1-IA B2</strain>
    </source>
</reference>
<dbReference type="PANTHER" id="PTHR11439:SF483">
    <property type="entry name" value="PEPTIDE SYNTHASE GLIP-LIKE, PUTATIVE (AFU_ORTHOLOGUE AFUA_3G12920)-RELATED"/>
    <property type="match status" value="1"/>
</dbReference>
<gene>
    <name evidence="3" type="ORF">RHS01_05368</name>
</gene>
<dbReference type="Proteomes" id="UP000614334">
    <property type="component" value="Unassembled WGS sequence"/>
</dbReference>
<organism evidence="3 4">
    <name type="scientific">Rhizoctonia solani</name>
    <dbReference type="NCBI Taxonomy" id="456999"/>
    <lineage>
        <taxon>Eukaryota</taxon>
        <taxon>Fungi</taxon>
        <taxon>Dikarya</taxon>
        <taxon>Basidiomycota</taxon>
        <taxon>Agaricomycotina</taxon>
        <taxon>Agaricomycetes</taxon>
        <taxon>Cantharellales</taxon>
        <taxon>Ceratobasidiaceae</taxon>
        <taxon>Rhizoctonia</taxon>
    </lineage>
</organism>
<dbReference type="AlphaFoldDB" id="A0A8H7IAS9"/>
<dbReference type="InterPro" id="IPR043502">
    <property type="entry name" value="DNA/RNA_pol_sf"/>
</dbReference>
<sequence>MRPNLSATAAELLKRINSLTTGSYNGVQTRQQNPNAPASHSARNMASSRSMLMTPPRPKSHIFTGSSNATALTADHYSYNLPTDNTSTLLSAPSIPSKDSAISGYQTQLQPSRIPPWRQPGSGTTLVPCAITTAANNPTVEALAGPQALEWWKAMQNEVSTFDKLDTTKLTKLPYECKAMGNKWVLTLKRNENGEPVRYKAQLVVQGFSQQPGIDFDKTFAPVVQLDSICTLVSLANNNNWDVQQLDVNAAYLHAPIKEDLYMQQIPYFNDGTDRVLKLKQSIYGLKQAGQMWNKFYNTKLKTIGYKPCLTNACVYQRIQELNGEQYVSIIATHVNDSIVITLTNHTNFAISELLNIFNMRNLGPICHFLGITFKRNCKQGIMHLNQTAYINSLAEFAGLKDAYPPTLHSALAFSLHLLYAALCTCPDIAFAVAHLAQFTLCYGPAHVTQIKRVICYLLGTPTLGLTYCRSAKDFGKIGYSNADWGSNLIDSKKQATVALSTMEAKYMLLAHACTQALWLCQFFEELHLYDAPTLILSNNIAALTLSVESQYHGCSKHINIQHHFMRNIISNISSAAPQFRYLMQSIMGEITETSIKDKVD</sequence>
<keyword evidence="3" id="KW-0808">Transferase</keyword>
<dbReference type="SUPFAM" id="SSF56672">
    <property type="entry name" value="DNA/RNA polymerases"/>
    <property type="match status" value="1"/>
</dbReference>
<evidence type="ECO:0000313" key="4">
    <source>
        <dbReference type="Proteomes" id="UP000614334"/>
    </source>
</evidence>
<dbReference type="GO" id="GO:0003964">
    <property type="term" value="F:RNA-directed DNA polymerase activity"/>
    <property type="evidence" value="ECO:0007669"/>
    <property type="project" value="UniProtKB-KW"/>
</dbReference>
<evidence type="ECO:0000313" key="3">
    <source>
        <dbReference type="EMBL" id="KAF8755084.1"/>
    </source>
</evidence>
<dbReference type="Pfam" id="PF07727">
    <property type="entry name" value="RVT_2"/>
    <property type="match status" value="1"/>
</dbReference>
<keyword evidence="3" id="KW-0548">Nucleotidyltransferase</keyword>
<dbReference type="EMBL" id="JACYCF010000009">
    <property type="protein sequence ID" value="KAF8755084.1"/>
    <property type="molecule type" value="Genomic_DNA"/>
</dbReference>
<dbReference type="PANTHER" id="PTHR11439">
    <property type="entry name" value="GAG-POL-RELATED RETROTRANSPOSON"/>
    <property type="match status" value="1"/>
</dbReference>
<keyword evidence="3" id="KW-0695">RNA-directed DNA polymerase</keyword>
<name>A0A8H7IAS9_9AGAM</name>
<proteinExistence type="predicted"/>
<dbReference type="CDD" id="cd09272">
    <property type="entry name" value="RNase_HI_RT_Ty1"/>
    <property type="match status" value="1"/>
</dbReference>
<feature type="domain" description="Reverse transcriptase Ty1/copia-type" evidence="2">
    <location>
        <begin position="167"/>
        <end position="406"/>
    </location>
</feature>
<evidence type="ECO:0000256" key="1">
    <source>
        <dbReference type="SAM" id="MobiDB-lite"/>
    </source>
</evidence>
<comment type="caution">
    <text evidence="3">The sequence shown here is derived from an EMBL/GenBank/DDBJ whole genome shotgun (WGS) entry which is preliminary data.</text>
</comment>
<feature type="region of interest" description="Disordered" evidence="1">
    <location>
        <begin position="23"/>
        <end position="55"/>
    </location>
</feature>
<evidence type="ECO:0000259" key="2">
    <source>
        <dbReference type="Pfam" id="PF07727"/>
    </source>
</evidence>
<accession>A0A8H7IAS9</accession>
<feature type="compositionally biased region" description="Polar residues" evidence="1">
    <location>
        <begin position="23"/>
        <end position="51"/>
    </location>
</feature>
<protein>
    <submittedName>
        <fullName evidence="3">Reverse transcriptase (RNA-dependent DNA polymerase)</fullName>
    </submittedName>
</protein>
<dbReference type="InterPro" id="IPR013103">
    <property type="entry name" value="RVT_2"/>
</dbReference>